<organism evidence="9 10">
    <name type="scientific">Phycomyces blakesleeanus</name>
    <dbReference type="NCBI Taxonomy" id="4837"/>
    <lineage>
        <taxon>Eukaryota</taxon>
        <taxon>Fungi</taxon>
        <taxon>Fungi incertae sedis</taxon>
        <taxon>Mucoromycota</taxon>
        <taxon>Mucoromycotina</taxon>
        <taxon>Mucoromycetes</taxon>
        <taxon>Mucorales</taxon>
        <taxon>Phycomycetaceae</taxon>
        <taxon>Phycomyces</taxon>
    </lineage>
</organism>
<dbReference type="InterPro" id="IPR000679">
    <property type="entry name" value="Znf_GATA"/>
</dbReference>
<dbReference type="CDD" id="cd00202">
    <property type="entry name" value="ZnF_GATA"/>
    <property type="match status" value="1"/>
</dbReference>
<evidence type="ECO:0000259" key="7">
    <source>
        <dbReference type="PROSITE" id="PS50112"/>
    </source>
</evidence>
<evidence type="ECO:0000256" key="1">
    <source>
        <dbReference type="ARBA" id="ARBA00022630"/>
    </source>
</evidence>
<dbReference type="Pfam" id="PF08447">
    <property type="entry name" value="PAS_3"/>
    <property type="match status" value="1"/>
</dbReference>
<dbReference type="SMART" id="SM00401">
    <property type="entry name" value="ZnF_GATA"/>
    <property type="match status" value="1"/>
</dbReference>
<feature type="region of interest" description="Disordered" evidence="5">
    <location>
        <begin position="1"/>
        <end position="24"/>
    </location>
</feature>
<keyword evidence="10" id="KW-1185">Reference proteome</keyword>
<keyword evidence="3" id="KW-0157">Chromophore</keyword>
<protein>
    <submittedName>
        <fullName evidence="9">GATA-type zinc finger transcription factor</fullName>
    </submittedName>
</protein>
<evidence type="ECO:0000256" key="3">
    <source>
        <dbReference type="ARBA" id="ARBA00022991"/>
    </source>
</evidence>
<proteinExistence type="predicted"/>
<evidence type="ECO:0000313" key="9">
    <source>
        <dbReference type="EMBL" id="KAL0076407.1"/>
    </source>
</evidence>
<sequence length="679" mass="75978">MDSFSSYPQPAEAQKPFPGHQTQFQDVPSHPFFDVVQEQSQQMVSKAGDPQVDFDLQPGTPVPAPTTTAPLSGFYSSSGFDMIGILSRLVNRPNPQINVGPIDMSCSFLVTDARQYDHPIVYCSPTFEHLTGYKGSEILGRNCRFLQAPDGRVTSGSRRQHTDNQAVYHLKAQMLQSNEHQASIINYRKGGQAFVNLITVIPICNEFNEVAFFVGLQVDLVEQPNAILEKMKDGTYLVNYQQMNMVPYIPGANTASEPVDDYFREIPAVASPASEGLNNQEILDLVQCSGENEQQLQQEWNKLLLEHSEDFIHVLSLKGFFLYCSRSSSDLLEHDPEELVGHSLSSICHPSDIVPVMREIKEAAGNSDKVVNLIYRVRRKYSGYMWMECQGKLHVDQSKGRKCLILAGRERPMYSLPRKELMQYGGAGVGSEFWVKASLSGLYLHVSGTSEDVVGYSSDFLVGASIFRYVLDKEVHEITRALASVKKGEICNLEHTMQNNKGQYVSVVSTFYPGDGSSGNKAPEFALIQIRAKDAAVLAAIKSAADDVAMSDMTEEEVAENMFSELETVRGTSWQYELHQLEVANQKLREQLENLSNPKRRKIIYIYRICTLHFFFFGFYLQKKKKASSAPDVQKMCAQCQSKDSPEWRKGPNGPKELCNACGLRYAKSISAKTTAMET</sequence>
<dbReference type="InterPro" id="IPR000014">
    <property type="entry name" value="PAS"/>
</dbReference>
<evidence type="ECO:0000313" key="10">
    <source>
        <dbReference type="Proteomes" id="UP001448207"/>
    </source>
</evidence>
<name>A0ABR3AL15_PHYBL</name>
<dbReference type="Gene3D" id="3.30.50.10">
    <property type="entry name" value="Erythroid Transcription Factor GATA-1, subunit A"/>
    <property type="match status" value="1"/>
</dbReference>
<keyword evidence="6" id="KW-0812">Transmembrane</keyword>
<evidence type="ECO:0000259" key="8">
    <source>
        <dbReference type="PROSITE" id="PS50114"/>
    </source>
</evidence>
<keyword evidence="6" id="KW-1133">Transmembrane helix</keyword>
<evidence type="ECO:0000256" key="2">
    <source>
        <dbReference type="ARBA" id="ARBA00022643"/>
    </source>
</evidence>
<gene>
    <name evidence="9" type="primary">MadA</name>
    <name evidence="9" type="ORF">J3Q64DRAFT_1684801</name>
</gene>
<reference evidence="9 10" key="1">
    <citation type="submission" date="2024-04" db="EMBL/GenBank/DDBJ databases">
        <title>Symmetric and asymmetric DNA N6-adenine methylation regulates different biological responses in Mucorales.</title>
        <authorList>
            <consortium name="Lawrence Berkeley National Laboratory"/>
            <person name="Lax C."/>
            <person name="Mondo S.J."/>
            <person name="Osorio-Concepcion M."/>
            <person name="Muszewska A."/>
            <person name="Corrochano-Luque M."/>
            <person name="Gutierrez G."/>
            <person name="Riley R."/>
            <person name="Lipzen A."/>
            <person name="Guo J."/>
            <person name="Hundley H."/>
            <person name="Amirebrahimi M."/>
            <person name="Ng V."/>
            <person name="Lorenzo-Gutierrez D."/>
            <person name="Binder U."/>
            <person name="Yang J."/>
            <person name="Song Y."/>
            <person name="Canovas D."/>
            <person name="Navarro E."/>
            <person name="Freitag M."/>
            <person name="Gabaldon T."/>
            <person name="Grigoriev I.V."/>
            <person name="Corrochano L.M."/>
            <person name="Nicolas F.E."/>
            <person name="Garre V."/>
        </authorList>
    </citation>
    <scope>NUCLEOTIDE SEQUENCE [LARGE SCALE GENOMIC DNA]</scope>
    <source>
        <strain evidence="9 10">L51</strain>
    </source>
</reference>
<feature type="domain" description="PAS" evidence="7">
    <location>
        <begin position="108"/>
        <end position="142"/>
    </location>
</feature>
<dbReference type="PROSITE" id="PS50112">
    <property type="entry name" value="PAS"/>
    <property type="match status" value="2"/>
</dbReference>
<dbReference type="InterPro" id="IPR035965">
    <property type="entry name" value="PAS-like_dom_sf"/>
</dbReference>
<feature type="domain" description="PAS" evidence="7">
    <location>
        <begin position="297"/>
        <end position="367"/>
    </location>
</feature>
<dbReference type="CDD" id="cd00130">
    <property type="entry name" value="PAS"/>
    <property type="match status" value="3"/>
</dbReference>
<keyword evidence="2" id="KW-0288">FMN</keyword>
<dbReference type="InterPro" id="IPR013655">
    <property type="entry name" value="PAS_fold_3"/>
</dbReference>
<feature type="transmembrane region" description="Helical" evidence="6">
    <location>
        <begin position="603"/>
        <end position="621"/>
    </location>
</feature>
<dbReference type="NCBIfam" id="TIGR00229">
    <property type="entry name" value="sensory_box"/>
    <property type="match status" value="1"/>
</dbReference>
<dbReference type="PANTHER" id="PTHR47429:SF7">
    <property type="entry name" value="GATA-FACTOR"/>
    <property type="match status" value="1"/>
</dbReference>
<dbReference type="PROSITE" id="PS50114">
    <property type="entry name" value="GATA_ZN_FINGER_2"/>
    <property type="match status" value="1"/>
</dbReference>
<feature type="domain" description="GATA-type" evidence="8">
    <location>
        <begin position="637"/>
        <end position="679"/>
    </location>
</feature>
<dbReference type="PROSITE" id="PS00344">
    <property type="entry name" value="GATA_ZN_FINGER_1"/>
    <property type="match status" value="1"/>
</dbReference>
<accession>A0ABR3AL15</accession>
<dbReference type="Pfam" id="PF13426">
    <property type="entry name" value="PAS_9"/>
    <property type="match status" value="1"/>
</dbReference>
<evidence type="ECO:0000256" key="4">
    <source>
        <dbReference type="PROSITE-ProRule" id="PRU00094"/>
    </source>
</evidence>
<dbReference type="Pfam" id="PF00320">
    <property type="entry name" value="GATA"/>
    <property type="match status" value="1"/>
</dbReference>
<evidence type="ECO:0000256" key="5">
    <source>
        <dbReference type="SAM" id="MobiDB-lite"/>
    </source>
</evidence>
<dbReference type="Proteomes" id="UP001448207">
    <property type="component" value="Unassembled WGS sequence"/>
</dbReference>
<dbReference type="SMART" id="SM00091">
    <property type="entry name" value="PAS"/>
    <property type="match status" value="3"/>
</dbReference>
<comment type="caution">
    <text evidence="9">The sequence shown here is derived from an EMBL/GenBank/DDBJ whole genome shotgun (WGS) entry which is preliminary data.</text>
</comment>
<dbReference type="EMBL" id="JBCLYO010000031">
    <property type="protein sequence ID" value="KAL0076407.1"/>
    <property type="molecule type" value="Genomic_DNA"/>
</dbReference>
<keyword evidence="4" id="KW-0863">Zinc-finger</keyword>
<keyword evidence="4" id="KW-0862">Zinc</keyword>
<keyword evidence="4" id="KW-0479">Metal-binding</keyword>
<dbReference type="SUPFAM" id="SSF55785">
    <property type="entry name" value="PYP-like sensor domain (PAS domain)"/>
    <property type="match status" value="3"/>
</dbReference>
<dbReference type="Gene3D" id="3.30.450.20">
    <property type="entry name" value="PAS domain"/>
    <property type="match status" value="3"/>
</dbReference>
<keyword evidence="1" id="KW-0285">Flavoprotein</keyword>
<evidence type="ECO:0000256" key="6">
    <source>
        <dbReference type="SAM" id="Phobius"/>
    </source>
</evidence>
<dbReference type="PANTHER" id="PTHR47429">
    <property type="entry name" value="PROTEIN TWIN LOV 1"/>
    <property type="match status" value="1"/>
</dbReference>
<keyword evidence="6" id="KW-0472">Membrane</keyword>
<dbReference type="SUPFAM" id="SSF57716">
    <property type="entry name" value="Glucocorticoid receptor-like (DNA-binding domain)"/>
    <property type="match status" value="1"/>
</dbReference>
<dbReference type="InterPro" id="IPR013088">
    <property type="entry name" value="Znf_NHR/GATA"/>
</dbReference>